<evidence type="ECO:0000256" key="3">
    <source>
        <dbReference type="ARBA" id="ARBA00022475"/>
    </source>
</evidence>
<feature type="transmembrane region" description="Helical" evidence="7">
    <location>
        <begin position="302"/>
        <end position="321"/>
    </location>
</feature>
<feature type="transmembrane region" description="Helical" evidence="7">
    <location>
        <begin position="9"/>
        <end position="30"/>
    </location>
</feature>
<dbReference type="PROSITE" id="PS50928">
    <property type="entry name" value="ABC_TM1"/>
    <property type="match status" value="1"/>
</dbReference>
<dbReference type="AlphaFoldDB" id="A0A2M7G2S2"/>
<evidence type="ECO:0000256" key="1">
    <source>
        <dbReference type="ARBA" id="ARBA00004651"/>
    </source>
</evidence>
<dbReference type="GO" id="GO:0005886">
    <property type="term" value="C:plasma membrane"/>
    <property type="evidence" value="ECO:0007669"/>
    <property type="project" value="UniProtKB-SubCell"/>
</dbReference>
<keyword evidence="2 7" id="KW-0813">Transport</keyword>
<dbReference type="CDD" id="cd06261">
    <property type="entry name" value="TM_PBP2"/>
    <property type="match status" value="1"/>
</dbReference>
<evidence type="ECO:0000256" key="2">
    <source>
        <dbReference type="ARBA" id="ARBA00022448"/>
    </source>
</evidence>
<reference evidence="9 10" key="1">
    <citation type="submission" date="2017-09" db="EMBL/GenBank/DDBJ databases">
        <title>Depth-based differentiation of microbial function through sediment-hosted aquifers and enrichment of novel symbionts in the deep terrestrial subsurface.</title>
        <authorList>
            <person name="Probst A.J."/>
            <person name="Ladd B."/>
            <person name="Jarett J.K."/>
            <person name="Geller-Mcgrath D.E."/>
            <person name="Sieber C.M."/>
            <person name="Emerson J.B."/>
            <person name="Anantharaman K."/>
            <person name="Thomas B.C."/>
            <person name="Malmstrom R."/>
            <person name="Stieglmeier M."/>
            <person name="Klingl A."/>
            <person name="Woyke T."/>
            <person name="Ryan C.M."/>
            <person name="Banfield J.F."/>
        </authorList>
    </citation>
    <scope>NUCLEOTIDE SEQUENCE [LARGE SCALE GENOMIC DNA]</scope>
    <source>
        <strain evidence="9">CG17_big_fil_post_rev_8_21_14_2_50_48_46</strain>
    </source>
</reference>
<keyword evidence="6 7" id="KW-0472">Membrane</keyword>
<dbReference type="PANTHER" id="PTHR43163">
    <property type="entry name" value="DIPEPTIDE TRANSPORT SYSTEM PERMEASE PROTEIN DPPB-RELATED"/>
    <property type="match status" value="1"/>
</dbReference>
<feature type="domain" description="ABC transmembrane type-1" evidence="8">
    <location>
        <begin position="96"/>
        <end position="321"/>
    </location>
</feature>
<comment type="caution">
    <text evidence="9">The sequence shown here is derived from an EMBL/GenBank/DDBJ whole genome shotgun (WGS) entry which is preliminary data.</text>
</comment>
<dbReference type="EMBL" id="PFFQ01000041">
    <property type="protein sequence ID" value="PIW16096.1"/>
    <property type="molecule type" value="Genomic_DNA"/>
</dbReference>
<comment type="subcellular location">
    <subcellularLocation>
        <location evidence="1 7">Cell membrane</location>
        <topology evidence="1 7">Multi-pass membrane protein</topology>
    </subcellularLocation>
</comment>
<accession>A0A2M7G2S2</accession>
<keyword evidence="3" id="KW-1003">Cell membrane</keyword>
<dbReference type="PANTHER" id="PTHR43163:SF6">
    <property type="entry name" value="DIPEPTIDE TRANSPORT SYSTEM PERMEASE PROTEIN DPPB-RELATED"/>
    <property type="match status" value="1"/>
</dbReference>
<dbReference type="SUPFAM" id="SSF161098">
    <property type="entry name" value="MetI-like"/>
    <property type="match status" value="1"/>
</dbReference>
<dbReference type="InterPro" id="IPR045621">
    <property type="entry name" value="BPD_transp_1_N"/>
</dbReference>
<dbReference type="Pfam" id="PF19300">
    <property type="entry name" value="BPD_transp_1_N"/>
    <property type="match status" value="1"/>
</dbReference>
<evidence type="ECO:0000256" key="6">
    <source>
        <dbReference type="ARBA" id="ARBA00023136"/>
    </source>
</evidence>
<protein>
    <submittedName>
        <fullName evidence="9">Peptide ABC transporter permease</fullName>
    </submittedName>
</protein>
<dbReference type="Proteomes" id="UP000231019">
    <property type="component" value="Unassembled WGS sequence"/>
</dbReference>
<evidence type="ECO:0000313" key="10">
    <source>
        <dbReference type="Proteomes" id="UP000231019"/>
    </source>
</evidence>
<evidence type="ECO:0000313" key="9">
    <source>
        <dbReference type="EMBL" id="PIW16096.1"/>
    </source>
</evidence>
<feature type="transmembrane region" description="Helical" evidence="7">
    <location>
        <begin position="198"/>
        <end position="218"/>
    </location>
</feature>
<evidence type="ECO:0000256" key="4">
    <source>
        <dbReference type="ARBA" id="ARBA00022692"/>
    </source>
</evidence>
<keyword evidence="4 7" id="KW-0812">Transmembrane</keyword>
<evidence type="ECO:0000259" key="8">
    <source>
        <dbReference type="PROSITE" id="PS50928"/>
    </source>
</evidence>
<comment type="similarity">
    <text evidence="7">Belongs to the binding-protein-dependent transport system permease family.</text>
</comment>
<feature type="transmembrane region" description="Helical" evidence="7">
    <location>
        <begin position="135"/>
        <end position="156"/>
    </location>
</feature>
<organism evidence="9 10">
    <name type="scientific">bacterium (Candidatus Blackallbacteria) CG17_big_fil_post_rev_8_21_14_2_50_48_46</name>
    <dbReference type="NCBI Taxonomy" id="2014261"/>
    <lineage>
        <taxon>Bacteria</taxon>
        <taxon>Candidatus Blackallbacteria</taxon>
    </lineage>
</organism>
<keyword evidence="5 7" id="KW-1133">Transmembrane helix</keyword>
<gene>
    <name evidence="9" type="ORF">COW36_14970</name>
</gene>
<dbReference type="Pfam" id="PF00528">
    <property type="entry name" value="BPD_transp_1"/>
    <property type="match status" value="1"/>
</dbReference>
<proteinExistence type="inferred from homology"/>
<dbReference type="InterPro" id="IPR035906">
    <property type="entry name" value="MetI-like_sf"/>
</dbReference>
<feature type="transmembrane region" description="Helical" evidence="7">
    <location>
        <begin position="256"/>
        <end position="282"/>
    </location>
</feature>
<evidence type="ECO:0000256" key="7">
    <source>
        <dbReference type="RuleBase" id="RU363032"/>
    </source>
</evidence>
<feature type="transmembrane region" description="Helical" evidence="7">
    <location>
        <begin position="102"/>
        <end position="123"/>
    </location>
</feature>
<name>A0A2M7G2S2_9BACT</name>
<dbReference type="InterPro" id="IPR000515">
    <property type="entry name" value="MetI-like"/>
</dbReference>
<evidence type="ECO:0000256" key="5">
    <source>
        <dbReference type="ARBA" id="ARBA00022989"/>
    </source>
</evidence>
<dbReference type="GO" id="GO:0055085">
    <property type="term" value="P:transmembrane transport"/>
    <property type="evidence" value="ECO:0007669"/>
    <property type="project" value="InterPro"/>
</dbReference>
<dbReference type="Gene3D" id="1.10.3720.10">
    <property type="entry name" value="MetI-like"/>
    <property type="match status" value="1"/>
</dbReference>
<sequence>MFRFLLRRLGLMALILLCVSFIVFISVRLIPGDPAQLMLGERATQEALERLREQLGLNKPFLVQYFSYLARIFTEGSLGDSIVTNNPVLVEIGQKFPATIELAFTSMLIAAFIGISVGILAAVYRNSWIDNLSMVGALTGVSMPIFWLGLLLMMIFSAQLGWVPLSGRLSIINDLEPITGFYLIDSLLAKDLFSFADALHHLILPAITLATVPTAIIARMTRASMLEVLEQDYVKTAKAKGVSQIRVVLHHALRNAAIPITTITGLQLGLLLSGAVLTETIYAWNGLGSYVVNAVNARDFPVVQGCVLIFAFTFVMINLLVDMSYFGLDPRIRDSGV</sequence>